<evidence type="ECO:0000313" key="1">
    <source>
        <dbReference type="EMBL" id="CCX04851.1"/>
    </source>
</evidence>
<dbReference type="AlphaFoldDB" id="U4KVC3"/>
<dbReference type="EMBL" id="HF935218">
    <property type="protein sequence ID" value="CCX04851.1"/>
    <property type="molecule type" value="Genomic_DNA"/>
</dbReference>
<sequence length="168" mass="19353">MPSSDNFFGNDQFSNSALNSLRLCAPPVRRVAQHKVWTVQAIDDEINQIRTMVELAHSTTRDQLKNTPSILQSLTSLMDKLNYQMMEHAKQLKILRDNLLQKSGLVLDSFMRVNLEEFPYNYAENQSISLPVVPGMTADLQKVYRTLAEDTLVRKMLRTVRDEIIDRL</sequence>
<dbReference type="Proteomes" id="UP000018144">
    <property type="component" value="Unassembled WGS sequence"/>
</dbReference>
<accession>U4KVC3</accession>
<proteinExistence type="predicted"/>
<organism evidence="1 2">
    <name type="scientific">Pyronema omphalodes (strain CBS 100304)</name>
    <name type="common">Pyronema confluens</name>
    <dbReference type="NCBI Taxonomy" id="1076935"/>
    <lineage>
        <taxon>Eukaryota</taxon>
        <taxon>Fungi</taxon>
        <taxon>Dikarya</taxon>
        <taxon>Ascomycota</taxon>
        <taxon>Pezizomycotina</taxon>
        <taxon>Pezizomycetes</taxon>
        <taxon>Pezizales</taxon>
        <taxon>Pyronemataceae</taxon>
        <taxon>Pyronema</taxon>
    </lineage>
</organism>
<reference evidence="1 2" key="1">
    <citation type="journal article" date="2013" name="PLoS Genet.">
        <title>The genome and development-dependent transcriptomes of Pyronema confluens: a window into fungal evolution.</title>
        <authorList>
            <person name="Traeger S."/>
            <person name="Altegoer F."/>
            <person name="Freitag M."/>
            <person name="Gabaldon T."/>
            <person name="Kempken F."/>
            <person name="Kumar A."/>
            <person name="Marcet-Houben M."/>
            <person name="Poggeler S."/>
            <person name="Stajich J.E."/>
            <person name="Nowrousian M."/>
        </authorList>
    </citation>
    <scope>NUCLEOTIDE SEQUENCE [LARGE SCALE GENOMIC DNA]</scope>
    <source>
        <strain evidence="2">CBS 100304</strain>
        <tissue evidence="1">Vegetative mycelium</tissue>
    </source>
</reference>
<evidence type="ECO:0000313" key="2">
    <source>
        <dbReference type="Proteomes" id="UP000018144"/>
    </source>
</evidence>
<name>U4KVC3_PYROM</name>
<keyword evidence="2" id="KW-1185">Reference proteome</keyword>
<gene>
    <name evidence="1" type="ORF">PCON_03833</name>
</gene>
<protein>
    <submittedName>
        <fullName evidence="1">Uncharacterized protein</fullName>
    </submittedName>
</protein>